<gene>
    <name evidence="2" type="ORF">NBH00_03200</name>
</gene>
<dbReference type="Gene3D" id="3.20.20.100">
    <property type="entry name" value="NADP-dependent oxidoreductase domain"/>
    <property type="match status" value="1"/>
</dbReference>
<dbReference type="InterPro" id="IPR036812">
    <property type="entry name" value="NAD(P)_OxRdtase_dom_sf"/>
</dbReference>
<dbReference type="SUPFAM" id="SSF51430">
    <property type="entry name" value="NAD(P)-linked oxidoreductase"/>
    <property type="match status" value="1"/>
</dbReference>
<dbReference type="PANTHER" id="PTHR43364:SF6">
    <property type="entry name" value="OXIDOREDUCTASE-RELATED"/>
    <property type="match status" value="1"/>
</dbReference>
<keyword evidence="3" id="KW-1185">Reference proteome</keyword>
<name>A0ABY5DUF8_9ACTN</name>
<evidence type="ECO:0000313" key="2">
    <source>
        <dbReference type="EMBL" id="UTI65224.1"/>
    </source>
</evidence>
<organism evidence="2 3">
    <name type="scientific">Paraconexibacter antarcticus</name>
    <dbReference type="NCBI Taxonomy" id="2949664"/>
    <lineage>
        <taxon>Bacteria</taxon>
        <taxon>Bacillati</taxon>
        <taxon>Actinomycetota</taxon>
        <taxon>Thermoleophilia</taxon>
        <taxon>Solirubrobacterales</taxon>
        <taxon>Paraconexibacteraceae</taxon>
        <taxon>Paraconexibacter</taxon>
    </lineage>
</organism>
<dbReference type="InterPro" id="IPR050523">
    <property type="entry name" value="AKR_Detox_Biosynth"/>
</dbReference>
<accession>A0ABY5DUF8</accession>
<protein>
    <submittedName>
        <fullName evidence="2">Aldo/keto reductase</fullName>
    </submittedName>
</protein>
<proteinExistence type="predicted"/>
<dbReference type="Proteomes" id="UP001056035">
    <property type="component" value="Chromosome"/>
</dbReference>
<dbReference type="Pfam" id="PF00248">
    <property type="entry name" value="Aldo_ket_red"/>
    <property type="match status" value="1"/>
</dbReference>
<dbReference type="RefSeq" id="WP_254571911.1">
    <property type="nucleotide sequence ID" value="NZ_CP098502.1"/>
</dbReference>
<dbReference type="PANTHER" id="PTHR43364">
    <property type="entry name" value="NADH-SPECIFIC METHYLGLYOXAL REDUCTASE-RELATED"/>
    <property type="match status" value="1"/>
</dbReference>
<feature type="domain" description="NADP-dependent oxidoreductase" evidence="1">
    <location>
        <begin position="13"/>
        <end position="316"/>
    </location>
</feature>
<sequence length="319" mass="33881">MPALASTGLHVHPLCLGGNVFGWTADEETSFAILDRYTEAGGNFVDTADVYSAWVPGHAGGESEATIGRWIAARRPDLDELTIATKVGMLGAADLGNLRPETIRTACDASLRRLGVERIDLYYQHRDDEDVPLEESLGAMNELLQAGKIAHIGVSNVGPERLRRMVEVCAAEGYAPIAALQPRYNLLDRAEFEDELQAVCAEHDIACVPFYGLAMGVLTGKYTRESDKASIGSPRAGGALKTYGGQERTWRTLDVLREVAAAHGVPPAAVALAWLGGRETVAAPIASATSVAQLDELLALTDVELTGEQAAALDDVSAG</sequence>
<dbReference type="EMBL" id="CP098502">
    <property type="protein sequence ID" value="UTI65224.1"/>
    <property type="molecule type" value="Genomic_DNA"/>
</dbReference>
<dbReference type="InterPro" id="IPR023210">
    <property type="entry name" value="NADP_OxRdtase_dom"/>
</dbReference>
<evidence type="ECO:0000259" key="1">
    <source>
        <dbReference type="Pfam" id="PF00248"/>
    </source>
</evidence>
<reference evidence="2 3" key="1">
    <citation type="submission" date="2022-06" db="EMBL/GenBank/DDBJ databases">
        <title>Paraconexibacter antarcticus.</title>
        <authorList>
            <person name="Kim C.S."/>
        </authorList>
    </citation>
    <scope>NUCLEOTIDE SEQUENCE [LARGE SCALE GENOMIC DNA]</scope>
    <source>
        <strain evidence="2 3">02-257</strain>
    </source>
</reference>
<dbReference type="CDD" id="cd19081">
    <property type="entry name" value="AKR_AKR9C1"/>
    <property type="match status" value="1"/>
</dbReference>
<evidence type="ECO:0000313" key="3">
    <source>
        <dbReference type="Proteomes" id="UP001056035"/>
    </source>
</evidence>